<keyword evidence="6 8" id="KW-0418">Kinase</keyword>
<keyword evidence="5" id="KW-0547">Nucleotide-binding</keyword>
<comment type="similarity">
    <text evidence="1">Belongs to the acetokinase family.</text>
</comment>
<accession>A0AAE5H279</accession>
<evidence type="ECO:0000313" key="9">
    <source>
        <dbReference type="Proteomes" id="UP000822184"/>
    </source>
</evidence>
<protein>
    <recommendedName>
        <fullName evidence="2">butyrate kinase</fullName>
        <ecNumber evidence="2">2.7.2.7</ecNumber>
    </recommendedName>
</protein>
<dbReference type="AlphaFoldDB" id="A0AAE5H279"/>
<dbReference type="Proteomes" id="UP000822184">
    <property type="component" value="Unassembled WGS sequence"/>
</dbReference>
<organism evidence="8 9">
    <name type="scientific">Clostridium beijerinckii</name>
    <name type="common">Clostridium MP</name>
    <dbReference type="NCBI Taxonomy" id="1520"/>
    <lineage>
        <taxon>Bacteria</taxon>
        <taxon>Bacillati</taxon>
        <taxon>Bacillota</taxon>
        <taxon>Clostridia</taxon>
        <taxon>Eubacteriales</taxon>
        <taxon>Clostridiaceae</taxon>
        <taxon>Clostridium</taxon>
    </lineage>
</organism>
<dbReference type="GO" id="GO:0005524">
    <property type="term" value="F:ATP binding"/>
    <property type="evidence" value="ECO:0007669"/>
    <property type="project" value="UniProtKB-KW"/>
</dbReference>
<dbReference type="Gene3D" id="3.30.420.40">
    <property type="match status" value="1"/>
</dbReference>
<dbReference type="EMBL" id="JABTDW010000001">
    <property type="protein sequence ID" value="NSB12625.1"/>
    <property type="molecule type" value="Genomic_DNA"/>
</dbReference>
<proteinExistence type="inferred from homology"/>
<evidence type="ECO:0000256" key="3">
    <source>
        <dbReference type="ARBA" id="ARBA00022490"/>
    </source>
</evidence>
<dbReference type="EC" id="2.7.2.7" evidence="2"/>
<name>A0AAE5H279_CLOBE</name>
<reference evidence="8" key="1">
    <citation type="submission" date="2020-06" db="EMBL/GenBank/DDBJ databases">
        <title>Genomic insights into acetone-butanol-ethanol (ABE) fermentation by sequencing solventogenic clostridia strains.</title>
        <authorList>
            <person name="Brown S."/>
        </authorList>
    </citation>
    <scope>NUCLEOTIDE SEQUENCE</scope>
    <source>
        <strain evidence="8">DJ123</strain>
    </source>
</reference>
<evidence type="ECO:0000256" key="7">
    <source>
        <dbReference type="ARBA" id="ARBA00022840"/>
    </source>
</evidence>
<evidence type="ECO:0000256" key="4">
    <source>
        <dbReference type="ARBA" id="ARBA00022679"/>
    </source>
</evidence>
<dbReference type="InterPro" id="IPR023865">
    <property type="entry name" value="Aliphatic_acid_kinase_CS"/>
</dbReference>
<dbReference type="InterPro" id="IPR043129">
    <property type="entry name" value="ATPase_NBD"/>
</dbReference>
<gene>
    <name evidence="8" type="ORF">BCD95_000884</name>
</gene>
<keyword evidence="4" id="KW-0808">Transferase</keyword>
<evidence type="ECO:0000256" key="2">
    <source>
        <dbReference type="ARBA" id="ARBA00013069"/>
    </source>
</evidence>
<evidence type="ECO:0000256" key="6">
    <source>
        <dbReference type="ARBA" id="ARBA00022777"/>
    </source>
</evidence>
<sequence length="78" mass="8870">MSYKLLIINPGSTSTKISVFEDEKEVFGETIRHSSEEIGEFKHISDQQNFRTEVILKILKDNKIDIKELDAVVGRGGF</sequence>
<evidence type="ECO:0000256" key="5">
    <source>
        <dbReference type="ARBA" id="ARBA00022741"/>
    </source>
</evidence>
<comment type="caution">
    <text evidence="8">The sequence shown here is derived from an EMBL/GenBank/DDBJ whole genome shotgun (WGS) entry which is preliminary data.</text>
</comment>
<dbReference type="GO" id="GO:0047761">
    <property type="term" value="F:butyrate kinase activity"/>
    <property type="evidence" value="ECO:0007669"/>
    <property type="project" value="UniProtKB-EC"/>
</dbReference>
<dbReference type="PROSITE" id="PS01075">
    <property type="entry name" value="ACETATE_KINASE_1"/>
    <property type="match status" value="1"/>
</dbReference>
<evidence type="ECO:0000256" key="1">
    <source>
        <dbReference type="ARBA" id="ARBA00008748"/>
    </source>
</evidence>
<dbReference type="SUPFAM" id="SSF53067">
    <property type="entry name" value="Actin-like ATPase domain"/>
    <property type="match status" value="1"/>
</dbReference>
<evidence type="ECO:0000313" key="8">
    <source>
        <dbReference type="EMBL" id="NSB12625.1"/>
    </source>
</evidence>
<keyword evidence="3" id="KW-0963">Cytoplasm</keyword>
<keyword evidence="7" id="KW-0067">ATP-binding</keyword>